<feature type="region of interest" description="Disordered" evidence="1">
    <location>
        <begin position="1"/>
        <end position="59"/>
    </location>
</feature>
<organism evidence="2 3">
    <name type="scientific">Allosediminivita pacifica</name>
    <dbReference type="NCBI Taxonomy" id="1267769"/>
    <lineage>
        <taxon>Bacteria</taxon>
        <taxon>Pseudomonadati</taxon>
        <taxon>Pseudomonadota</taxon>
        <taxon>Alphaproteobacteria</taxon>
        <taxon>Rhodobacterales</taxon>
        <taxon>Paracoccaceae</taxon>
        <taxon>Allosediminivita</taxon>
    </lineage>
</organism>
<gene>
    <name evidence="2" type="ORF">C8N44_107104</name>
</gene>
<proteinExistence type="predicted"/>
<name>A0A2T6AZK7_9RHOB</name>
<feature type="compositionally biased region" description="Basic and acidic residues" evidence="1">
    <location>
        <begin position="50"/>
        <end position="59"/>
    </location>
</feature>
<dbReference type="EMBL" id="QBKN01000007">
    <property type="protein sequence ID" value="PTX49264.1"/>
    <property type="molecule type" value="Genomic_DNA"/>
</dbReference>
<sequence length="59" mass="6371">MSLKSMAMSAARSYARSKSSSRPTHRPGPYRPGANATHSPKAKAASTAMREGKKLLRKL</sequence>
<dbReference type="AlphaFoldDB" id="A0A2T6AZK7"/>
<comment type="caution">
    <text evidence="2">The sequence shown here is derived from an EMBL/GenBank/DDBJ whole genome shotgun (WGS) entry which is preliminary data.</text>
</comment>
<evidence type="ECO:0000313" key="3">
    <source>
        <dbReference type="Proteomes" id="UP000244069"/>
    </source>
</evidence>
<dbReference type="RefSeq" id="WP_107975522.1">
    <property type="nucleotide sequence ID" value="NZ_BMEZ01000007.1"/>
</dbReference>
<accession>A0A2T6AZK7</accession>
<dbReference type="Proteomes" id="UP000244069">
    <property type="component" value="Unassembled WGS sequence"/>
</dbReference>
<reference evidence="2 3" key="1">
    <citation type="submission" date="2018-04" db="EMBL/GenBank/DDBJ databases">
        <title>Genomic Encyclopedia of Archaeal and Bacterial Type Strains, Phase II (KMG-II): from individual species to whole genera.</title>
        <authorList>
            <person name="Goeker M."/>
        </authorList>
    </citation>
    <scope>NUCLEOTIDE SEQUENCE [LARGE SCALE GENOMIC DNA]</scope>
    <source>
        <strain evidence="2 3">DSM 29329</strain>
    </source>
</reference>
<evidence type="ECO:0000313" key="2">
    <source>
        <dbReference type="EMBL" id="PTX49264.1"/>
    </source>
</evidence>
<keyword evidence="3" id="KW-1185">Reference proteome</keyword>
<protein>
    <submittedName>
        <fullName evidence="2">Uncharacterized protein</fullName>
    </submittedName>
</protein>
<feature type="compositionally biased region" description="Low complexity" evidence="1">
    <location>
        <begin position="1"/>
        <end position="22"/>
    </location>
</feature>
<evidence type="ECO:0000256" key="1">
    <source>
        <dbReference type="SAM" id="MobiDB-lite"/>
    </source>
</evidence>